<comment type="caution">
    <text evidence="1">The sequence shown here is derived from an EMBL/GenBank/DDBJ whole genome shotgun (WGS) entry which is preliminary data.</text>
</comment>
<sequence>MAERVSLVRHAIGDVLDDTAVPETSAVDLLLALDAMCSVIIQCSDESRPLTCQCTVGDTHARLRVTGHLVGDVELRRRGYAWRLLDSAVDGLTVASHDDGSVQLSGHKAHRSAD</sequence>
<dbReference type="Proteomes" id="UP000475545">
    <property type="component" value="Unassembled WGS sequence"/>
</dbReference>
<evidence type="ECO:0008006" key="3">
    <source>
        <dbReference type="Google" id="ProtNLM"/>
    </source>
</evidence>
<keyword evidence="2" id="KW-1185">Reference proteome</keyword>
<evidence type="ECO:0000313" key="1">
    <source>
        <dbReference type="EMBL" id="MXP23590.1"/>
    </source>
</evidence>
<evidence type="ECO:0000313" key="2">
    <source>
        <dbReference type="Proteomes" id="UP000475545"/>
    </source>
</evidence>
<gene>
    <name evidence="1" type="ORF">GIY30_19815</name>
</gene>
<proteinExistence type="predicted"/>
<dbReference type="RefSeq" id="WP_160903791.1">
    <property type="nucleotide sequence ID" value="NZ_CP102850.1"/>
</dbReference>
<organism evidence="1 2">
    <name type="scientific">Gordonia mangrovi</name>
    <dbReference type="NCBI Taxonomy" id="2665643"/>
    <lineage>
        <taxon>Bacteria</taxon>
        <taxon>Bacillati</taxon>
        <taxon>Actinomycetota</taxon>
        <taxon>Actinomycetes</taxon>
        <taxon>Mycobacteriales</taxon>
        <taxon>Gordoniaceae</taxon>
        <taxon>Gordonia</taxon>
    </lineage>
</organism>
<name>A0A6L7GUM0_9ACTN</name>
<protein>
    <recommendedName>
        <fullName evidence="3">Anti-sigma factor</fullName>
    </recommendedName>
</protein>
<dbReference type="AlphaFoldDB" id="A0A6L7GUM0"/>
<dbReference type="EMBL" id="WMBR01000006">
    <property type="protein sequence ID" value="MXP23590.1"/>
    <property type="molecule type" value="Genomic_DNA"/>
</dbReference>
<accession>A0A6L7GUM0</accession>
<reference evidence="1 2" key="1">
    <citation type="submission" date="2019-11" db="EMBL/GenBank/DDBJ databases">
        <title>Gordonia sp. nov., a novel actinobacterium isolated from mangrove soil in Hainan.</title>
        <authorList>
            <person name="Huang X."/>
            <person name="Xie Y."/>
            <person name="Chu X."/>
            <person name="Xiao K."/>
        </authorList>
    </citation>
    <scope>NUCLEOTIDE SEQUENCE [LARGE SCALE GENOMIC DNA]</scope>
    <source>
        <strain evidence="1 2">HNM0687</strain>
    </source>
</reference>